<proteinExistence type="predicted"/>
<evidence type="ECO:0000313" key="2">
    <source>
        <dbReference type="EMBL" id="PSS20615.1"/>
    </source>
</evidence>
<protein>
    <submittedName>
        <fullName evidence="2">Uncharacterized protein</fullName>
    </submittedName>
</protein>
<evidence type="ECO:0000256" key="1">
    <source>
        <dbReference type="SAM" id="Phobius"/>
    </source>
</evidence>
<reference evidence="2 3" key="1">
    <citation type="journal article" date="2018" name="New Phytol.">
        <title>Comparative genomics and transcriptomics depict ericoid mycorrhizal fungi as versatile saprotrophs and plant mutualists.</title>
        <authorList>
            <person name="Martino E."/>
            <person name="Morin E."/>
            <person name="Grelet G.A."/>
            <person name="Kuo A."/>
            <person name="Kohler A."/>
            <person name="Daghino S."/>
            <person name="Barry K.W."/>
            <person name="Cichocki N."/>
            <person name="Clum A."/>
            <person name="Dockter R.B."/>
            <person name="Hainaut M."/>
            <person name="Kuo R.C."/>
            <person name="LaButti K."/>
            <person name="Lindahl B.D."/>
            <person name="Lindquist E.A."/>
            <person name="Lipzen A."/>
            <person name="Khouja H.R."/>
            <person name="Magnuson J."/>
            <person name="Murat C."/>
            <person name="Ohm R.A."/>
            <person name="Singer S.W."/>
            <person name="Spatafora J.W."/>
            <person name="Wang M."/>
            <person name="Veneault-Fourrey C."/>
            <person name="Henrissat B."/>
            <person name="Grigoriev I.V."/>
            <person name="Martin F.M."/>
            <person name="Perotto S."/>
        </authorList>
    </citation>
    <scope>NUCLEOTIDE SEQUENCE [LARGE SCALE GENOMIC DNA]</scope>
    <source>
        <strain evidence="2 3">ATCC 22711</strain>
    </source>
</reference>
<keyword evidence="1" id="KW-1133">Transmembrane helix</keyword>
<dbReference type="AlphaFoldDB" id="A0A2T3B4N6"/>
<feature type="transmembrane region" description="Helical" evidence="1">
    <location>
        <begin position="75"/>
        <end position="94"/>
    </location>
</feature>
<dbReference type="Proteomes" id="UP000241818">
    <property type="component" value="Unassembled WGS sequence"/>
</dbReference>
<name>A0A2T3B4N6_AMORE</name>
<accession>A0A2T3B4N6</accession>
<dbReference type="GeneID" id="36573013"/>
<keyword evidence="1" id="KW-0472">Membrane</keyword>
<keyword evidence="3" id="KW-1185">Reference proteome</keyword>
<keyword evidence="1" id="KW-0812">Transmembrane</keyword>
<dbReference type="RefSeq" id="XP_024721885.1">
    <property type="nucleotide sequence ID" value="XM_024864932.1"/>
</dbReference>
<evidence type="ECO:0000313" key="3">
    <source>
        <dbReference type="Proteomes" id="UP000241818"/>
    </source>
</evidence>
<dbReference type="EMBL" id="KZ679010">
    <property type="protein sequence ID" value="PSS20615.1"/>
    <property type="molecule type" value="Genomic_DNA"/>
</dbReference>
<dbReference type="InParanoid" id="A0A2T3B4N6"/>
<organism evidence="2 3">
    <name type="scientific">Amorphotheca resinae ATCC 22711</name>
    <dbReference type="NCBI Taxonomy" id="857342"/>
    <lineage>
        <taxon>Eukaryota</taxon>
        <taxon>Fungi</taxon>
        <taxon>Dikarya</taxon>
        <taxon>Ascomycota</taxon>
        <taxon>Pezizomycotina</taxon>
        <taxon>Leotiomycetes</taxon>
        <taxon>Helotiales</taxon>
        <taxon>Amorphothecaceae</taxon>
        <taxon>Amorphotheca</taxon>
    </lineage>
</organism>
<sequence>MVLEKGLQGRGLKAACCYIQPAIAAAEKGGLSFILHIYVHPSTYSMIRFIIFKGWPGLCVGMGGYAVEGGKIGDLFLHCIAFYYSFIYFIYVLFNDINGMNGYEMGYNK</sequence>
<gene>
    <name evidence="2" type="ORF">M430DRAFT_236014</name>
</gene>